<keyword evidence="1" id="KW-0472">Membrane</keyword>
<comment type="caution">
    <text evidence="2">The sequence shown here is derived from an EMBL/GenBank/DDBJ whole genome shotgun (WGS) entry which is preliminary data.</text>
</comment>
<feature type="transmembrane region" description="Helical" evidence="1">
    <location>
        <begin position="440"/>
        <end position="458"/>
    </location>
</feature>
<protein>
    <submittedName>
        <fullName evidence="2">Uncharacterized protein</fullName>
    </submittedName>
</protein>
<feature type="transmembrane region" description="Helical" evidence="1">
    <location>
        <begin position="99"/>
        <end position="117"/>
    </location>
</feature>
<dbReference type="Proteomes" id="UP000823918">
    <property type="component" value="Unassembled WGS sequence"/>
</dbReference>
<keyword evidence="1" id="KW-0812">Transmembrane</keyword>
<feature type="transmembrane region" description="Helical" evidence="1">
    <location>
        <begin position="409"/>
        <end position="428"/>
    </location>
</feature>
<feature type="transmembrane region" description="Helical" evidence="1">
    <location>
        <begin position="305"/>
        <end position="335"/>
    </location>
</feature>
<dbReference type="AlphaFoldDB" id="A0A9D2TIR4"/>
<reference evidence="2" key="2">
    <citation type="submission" date="2021-04" db="EMBL/GenBank/DDBJ databases">
        <authorList>
            <person name="Gilroy R."/>
        </authorList>
    </citation>
    <scope>NUCLEOTIDE SEQUENCE</scope>
    <source>
        <strain evidence="2">5933</strain>
    </source>
</reference>
<evidence type="ECO:0000313" key="2">
    <source>
        <dbReference type="EMBL" id="HJC71529.1"/>
    </source>
</evidence>
<keyword evidence="1" id="KW-1133">Transmembrane helix</keyword>
<evidence type="ECO:0000313" key="3">
    <source>
        <dbReference type="Proteomes" id="UP000823918"/>
    </source>
</evidence>
<evidence type="ECO:0000256" key="1">
    <source>
        <dbReference type="SAM" id="Phobius"/>
    </source>
</evidence>
<feature type="transmembrane region" description="Helical" evidence="1">
    <location>
        <begin position="496"/>
        <end position="516"/>
    </location>
</feature>
<dbReference type="EMBL" id="DWWA01000010">
    <property type="protein sequence ID" value="HJC71529.1"/>
    <property type="molecule type" value="Genomic_DNA"/>
</dbReference>
<name>A0A9D2TIR4_9FIRM</name>
<feature type="transmembrane region" description="Helical" evidence="1">
    <location>
        <begin position="76"/>
        <end position="93"/>
    </location>
</feature>
<feature type="transmembrane region" description="Helical" evidence="1">
    <location>
        <begin position="347"/>
        <end position="364"/>
    </location>
</feature>
<reference evidence="2" key="1">
    <citation type="journal article" date="2021" name="PeerJ">
        <title>Extensive microbial diversity within the chicken gut microbiome revealed by metagenomics and culture.</title>
        <authorList>
            <person name="Gilroy R."/>
            <person name="Ravi A."/>
            <person name="Getino M."/>
            <person name="Pursley I."/>
            <person name="Horton D.L."/>
            <person name="Alikhan N.F."/>
            <person name="Baker D."/>
            <person name="Gharbi K."/>
            <person name="Hall N."/>
            <person name="Watson M."/>
            <person name="Adriaenssens E.M."/>
            <person name="Foster-Nyarko E."/>
            <person name="Jarju S."/>
            <person name="Secka A."/>
            <person name="Antonio M."/>
            <person name="Oren A."/>
            <person name="Chaudhuri R.R."/>
            <person name="La Ragione R."/>
            <person name="Hildebrand F."/>
            <person name="Pallen M.J."/>
        </authorList>
    </citation>
    <scope>NUCLEOTIDE SEQUENCE</scope>
    <source>
        <strain evidence="2">5933</strain>
    </source>
</reference>
<feature type="transmembrane region" description="Helical" evidence="1">
    <location>
        <begin position="222"/>
        <end position="240"/>
    </location>
</feature>
<feature type="transmembrane region" description="Helical" evidence="1">
    <location>
        <begin position="34"/>
        <end position="56"/>
    </location>
</feature>
<accession>A0A9D2TIR4</accession>
<feature type="transmembrane region" description="Helical" evidence="1">
    <location>
        <begin position="7"/>
        <end position="28"/>
    </location>
</feature>
<gene>
    <name evidence="2" type="ORF">H9698_01880</name>
</gene>
<feature type="transmembrane region" description="Helical" evidence="1">
    <location>
        <begin position="129"/>
        <end position="151"/>
    </location>
</feature>
<feature type="transmembrane region" description="Helical" evidence="1">
    <location>
        <begin position="275"/>
        <end position="293"/>
    </location>
</feature>
<sequence>MDVRKRVITQTAVCIIFFLIIAIVMLAWQGGCAPWRVVAAIAFALIDIILPGTFWLQICRTKLGLKELCERAPMSMMLLLGTGFFALISAVSFRLENTFLLDLIMPVFAVLGFWSSVRLLKKEKCHPQVVLEPLPMWIFAAMLLVYLFVWIPFTAHPQAVGATSIKQDFLWNVGNVNSFFLGFPPQDIRFEGVRLHYHYLNELLCAGISAASGVHPYDLLGVIWPLFCLSGAAACLYEFGHSLYKSRKTASALLLLVFFTDAQVLYHATTNVNSVATAILYSSIWLSIAAYLWEEEQRVKPISIVLGLCASVLLLMAKGPVGLILILALACAAVWRMLMDRKPGRMTLFAALQMVTLAVVYPLMFSSGANQMGISVSATLGRTGFLALADAAGKIHIAFYWLMLPIAALLFLLFTRAAVFVCYFYCAVRRVKKVTQISGMEMLIHASIFGSLLAFFIFDHYAYSQVYFLFLATQMAAVITAPYIAVLPEKSWKKRVVLAACALGIALCAGNTAVTMSQGVFRIGQNIGLAEKDDMMDVLPDHEQAAQWLEENMQKDETFAVNRYRDLQSAEGNSNLYTAFSGRQSYMEGWLYAVSNMGVPEKTVEERRTQTAIMFSPSSTPEQVLETARAAGVDYLVFDELYAYTGKNGPQFDLLEPVLNLETVKIYRVPPS</sequence>
<proteinExistence type="predicted"/>
<organism evidence="2 3">
    <name type="scientific">Candidatus Ruthenibacterium merdavium</name>
    <dbReference type="NCBI Taxonomy" id="2838752"/>
    <lineage>
        <taxon>Bacteria</taxon>
        <taxon>Bacillati</taxon>
        <taxon>Bacillota</taxon>
        <taxon>Clostridia</taxon>
        <taxon>Eubacteriales</taxon>
        <taxon>Oscillospiraceae</taxon>
        <taxon>Ruthenibacterium</taxon>
    </lineage>
</organism>
<feature type="transmembrane region" description="Helical" evidence="1">
    <location>
        <begin position="464"/>
        <end position="484"/>
    </location>
</feature>